<evidence type="ECO:0000313" key="1">
    <source>
        <dbReference type="EMBL" id="NSL90508.1"/>
    </source>
</evidence>
<accession>A0A433WIB1</accession>
<comment type="caution">
    <text evidence="1">The sequence shown here is derived from an EMBL/GenBank/DDBJ whole genome shotgun (WGS) entry which is preliminary data.</text>
</comment>
<dbReference type="AlphaFoldDB" id="A0A433WIB1"/>
<dbReference type="EMBL" id="RIAR02000001">
    <property type="protein sequence ID" value="NSL90508.1"/>
    <property type="molecule type" value="Genomic_DNA"/>
</dbReference>
<name>A0A433WIB1_9BACT</name>
<organism evidence="1 2">
    <name type="scientific">Chitinophaga solisilvae</name>
    <dbReference type="NCBI Taxonomy" id="1233460"/>
    <lineage>
        <taxon>Bacteria</taxon>
        <taxon>Pseudomonadati</taxon>
        <taxon>Bacteroidota</taxon>
        <taxon>Chitinophagia</taxon>
        <taxon>Chitinophagales</taxon>
        <taxon>Chitinophagaceae</taxon>
        <taxon>Chitinophaga</taxon>
    </lineage>
</organism>
<sequence length="190" mass="21714">MKTANSILVVERDYSNTWRNLPFPVRKKILGYKGFDGIRWPLYEEWQAAGRVSFSVHNEAGQYTALEEVTDYVTHLRIDLNKDPDILVLNADPAASAELIFLGFDVGVLEEAGSPVFFSGILNEIRADGNPALQQLPANLNRYYLFNTEEQCREYLRLRQAAEQTEDTTFIETAYSSEEFSIVAIYQYII</sequence>
<reference evidence="1" key="1">
    <citation type="submission" date="2020-05" db="EMBL/GenBank/DDBJ databases">
        <title>Chitinophaga laudate sp. nov., isolated from a tropical peat swamp.</title>
        <authorList>
            <person name="Goh C.B.S."/>
            <person name="Lee M.S."/>
            <person name="Parimannan S."/>
            <person name="Pasbakhsh P."/>
            <person name="Yule C.M."/>
            <person name="Rajandas H."/>
            <person name="Loke S."/>
            <person name="Croft L."/>
            <person name="Tan J.B.L."/>
        </authorList>
    </citation>
    <scope>NUCLEOTIDE SEQUENCE</scope>
    <source>
        <strain evidence="1">Mgbs1</strain>
    </source>
</reference>
<evidence type="ECO:0000313" key="2">
    <source>
        <dbReference type="Proteomes" id="UP000281028"/>
    </source>
</evidence>
<proteinExistence type="predicted"/>
<dbReference type="OrthoDB" id="9759518at2"/>
<keyword evidence="2" id="KW-1185">Reference proteome</keyword>
<dbReference type="Proteomes" id="UP000281028">
    <property type="component" value="Unassembled WGS sequence"/>
</dbReference>
<gene>
    <name evidence="1" type="ORF">ECE50_027035</name>
</gene>
<protein>
    <submittedName>
        <fullName evidence="1">Uncharacterized protein</fullName>
    </submittedName>
</protein>